<accession>A0A1J5TG07</accession>
<dbReference type="EMBL" id="MIYV01000012">
    <property type="protein sequence ID" value="OIR12628.1"/>
    <property type="molecule type" value="Genomic_DNA"/>
</dbReference>
<evidence type="ECO:0000313" key="2">
    <source>
        <dbReference type="EMBL" id="OIR12628.1"/>
    </source>
</evidence>
<gene>
    <name evidence="2" type="ORF">BEU03_00310</name>
</gene>
<dbReference type="AlphaFoldDB" id="A0A1J5TG07"/>
<protein>
    <submittedName>
        <fullName evidence="2">Uncharacterized protein</fullName>
    </submittedName>
</protein>
<feature type="region of interest" description="Disordered" evidence="1">
    <location>
        <begin position="416"/>
        <end position="452"/>
    </location>
</feature>
<reference evidence="2 3" key="1">
    <citation type="submission" date="2016-08" db="EMBL/GenBank/DDBJ databases">
        <title>New Insights into Marine Group III Euryarchaeota, from dark to light.</title>
        <authorList>
            <person name="Haro-Moreno J.M."/>
            <person name="Rodriguez-Valera F."/>
            <person name="Lopez-Garcia P."/>
            <person name="Moreira D."/>
            <person name="Martin-Cuadrado A.B."/>
        </authorList>
    </citation>
    <scope>NUCLEOTIDE SEQUENCE [LARGE SCALE GENOMIC DNA]</scope>
    <source>
        <strain evidence="2">CG-Epi6</strain>
    </source>
</reference>
<sequence>MINDVSSETLQYEVLKVDYGDELMISNSEMWLDGDILVDGNLSIENSHINVNRSIDLTISEIRINSTGELRIINSTISAFSNDTLSYSMFTIVSDAGSLIISDTSIDYSMVWLVGGEATIENTLLNGYNIVNYGVFSEDTILNMDNVSISNYTLGLRSIGTTPVQSQVTFSNCTSWMTQEWWVTFTAIDTSTNVPVTGFQIRQWDSDGTMLGTWNWAKEYEIDSTGQRTDHLANFTAFANFGLAHVDDEWSQSVTENIEFMRYFNLNLSAIKYKSAQVYSSGTLWEPGQVVPKWSEINVLVTIDNPTDYNFSNLFLDMDVNNNKAFARDSISLSPEGETVGNISWKASLEGPLALKISTFLDLGSSSNTTISMSKFVEVGSKDIEEADSGNMLALFVILVILTACSYIIYSGIEEQDSDSSLSGSKLDSNEEVNEDENKREFAIPDESSEEE</sequence>
<name>A0A1J5TG07_9ARCH</name>
<evidence type="ECO:0000313" key="3">
    <source>
        <dbReference type="Proteomes" id="UP000183403"/>
    </source>
</evidence>
<comment type="caution">
    <text evidence="2">The sequence shown here is derived from an EMBL/GenBank/DDBJ whole genome shotgun (WGS) entry which is preliminary data.</text>
</comment>
<evidence type="ECO:0000256" key="1">
    <source>
        <dbReference type="SAM" id="MobiDB-lite"/>
    </source>
</evidence>
<proteinExistence type="predicted"/>
<dbReference type="Proteomes" id="UP000183403">
    <property type="component" value="Unassembled WGS sequence"/>
</dbReference>
<organism evidence="2 3">
    <name type="scientific">Marine Group III euryarchaeote CG-Epi6</name>
    <dbReference type="NCBI Taxonomy" id="1889000"/>
    <lineage>
        <taxon>Archaea</taxon>
        <taxon>Methanobacteriati</taxon>
        <taxon>Thermoplasmatota</taxon>
        <taxon>Thermoplasmata</taxon>
        <taxon>Candidatus Thermoprofundales</taxon>
    </lineage>
</organism>